<evidence type="ECO:0000256" key="3">
    <source>
        <dbReference type="ARBA" id="ARBA00022525"/>
    </source>
</evidence>
<dbReference type="GO" id="GO:0016298">
    <property type="term" value="F:lipase activity"/>
    <property type="evidence" value="ECO:0007669"/>
    <property type="project" value="InterPro"/>
</dbReference>
<feature type="non-terminal residue" evidence="6">
    <location>
        <position position="1"/>
    </location>
</feature>
<dbReference type="PANTHER" id="PTHR11610">
    <property type="entry name" value="LIPASE"/>
    <property type="match status" value="1"/>
</dbReference>
<evidence type="ECO:0000259" key="5">
    <source>
        <dbReference type="Pfam" id="PF00151"/>
    </source>
</evidence>
<evidence type="ECO:0000313" key="6">
    <source>
        <dbReference type="EMBL" id="KAF2895402.1"/>
    </source>
</evidence>
<reference evidence="6" key="1">
    <citation type="submission" date="2019-08" db="EMBL/GenBank/DDBJ databases">
        <title>The genome of the North American firefly Photinus pyralis.</title>
        <authorList>
            <consortium name="Photinus pyralis genome working group"/>
            <person name="Fallon T.R."/>
            <person name="Sander Lower S.E."/>
            <person name="Weng J.-K."/>
        </authorList>
    </citation>
    <scope>NUCLEOTIDE SEQUENCE</scope>
    <source>
        <strain evidence="6">TRF0915ILg1</strain>
        <tissue evidence="6">Whole body</tissue>
    </source>
</reference>
<dbReference type="Pfam" id="PF00151">
    <property type="entry name" value="Lipase"/>
    <property type="match status" value="1"/>
</dbReference>
<evidence type="ECO:0000313" key="7">
    <source>
        <dbReference type="Proteomes" id="UP000801492"/>
    </source>
</evidence>
<dbReference type="InterPro" id="IPR013818">
    <property type="entry name" value="Lipase"/>
</dbReference>
<dbReference type="Proteomes" id="UP000801492">
    <property type="component" value="Unassembled WGS sequence"/>
</dbReference>
<proteinExistence type="inferred from homology"/>
<comment type="subcellular location">
    <subcellularLocation>
        <location evidence="1">Secreted</location>
    </subcellularLocation>
</comment>
<dbReference type="Gene3D" id="3.40.50.1820">
    <property type="entry name" value="alpha/beta hydrolase"/>
    <property type="match status" value="1"/>
</dbReference>
<name>A0A8K0D3A4_IGNLU</name>
<accession>A0A8K0D3A4</accession>
<dbReference type="GO" id="GO:0016042">
    <property type="term" value="P:lipid catabolic process"/>
    <property type="evidence" value="ECO:0007669"/>
    <property type="project" value="TreeGrafter"/>
</dbReference>
<dbReference type="InterPro" id="IPR000734">
    <property type="entry name" value="TAG_lipase"/>
</dbReference>
<dbReference type="InterPro" id="IPR029058">
    <property type="entry name" value="AB_hydrolase_fold"/>
</dbReference>
<dbReference type="AlphaFoldDB" id="A0A8K0D3A4"/>
<dbReference type="OrthoDB" id="199913at2759"/>
<dbReference type="PRINTS" id="PR00821">
    <property type="entry name" value="TAGLIPASE"/>
</dbReference>
<dbReference type="PANTHER" id="PTHR11610:SF173">
    <property type="entry name" value="LIPASE DOMAIN-CONTAINING PROTEIN-RELATED"/>
    <property type="match status" value="1"/>
</dbReference>
<feature type="domain" description="Lipase" evidence="5">
    <location>
        <begin position="79"/>
        <end position="281"/>
    </location>
</feature>
<organism evidence="6 7">
    <name type="scientific">Ignelater luminosus</name>
    <name type="common">Cucubano</name>
    <name type="synonym">Pyrophorus luminosus</name>
    <dbReference type="NCBI Taxonomy" id="2038154"/>
    <lineage>
        <taxon>Eukaryota</taxon>
        <taxon>Metazoa</taxon>
        <taxon>Ecdysozoa</taxon>
        <taxon>Arthropoda</taxon>
        <taxon>Hexapoda</taxon>
        <taxon>Insecta</taxon>
        <taxon>Pterygota</taxon>
        <taxon>Neoptera</taxon>
        <taxon>Endopterygota</taxon>
        <taxon>Coleoptera</taxon>
        <taxon>Polyphaga</taxon>
        <taxon>Elateriformia</taxon>
        <taxon>Elateroidea</taxon>
        <taxon>Elateridae</taxon>
        <taxon>Agrypninae</taxon>
        <taxon>Pyrophorini</taxon>
        <taxon>Ignelater</taxon>
    </lineage>
</organism>
<dbReference type="GO" id="GO:0017171">
    <property type="term" value="F:serine hydrolase activity"/>
    <property type="evidence" value="ECO:0007669"/>
    <property type="project" value="TreeGrafter"/>
</dbReference>
<dbReference type="SUPFAM" id="SSF53474">
    <property type="entry name" value="alpha/beta-Hydrolases"/>
    <property type="match status" value="1"/>
</dbReference>
<keyword evidence="7" id="KW-1185">Reference proteome</keyword>
<sequence length="291" mass="32510">MDSNSTKKQSKLESAVAFTIIMATVFSQGRCQQHLQVFLKNAQKDLPKSTRTDMLSILANDSINALRRCTGGIYNTSLVQYWLFTRQAPNTPKIITSSNQIDFRKTTKILIHGWGGNANVYYIRLIKDAYLKKRDYNIISVNFPKYAETNYPRARCNTPIVGRIISEFICDISNKMNIKHLHIIGHSLGAHVAGVAGNETRQKCNRRIGRITGLDPAGPLFQHSHKSVKLDGDDALTVDVIHTNQGQLGYTGKCGTIDFYLNCGYQQSKCLSIIVNSMTKVKTLVKLPTAI</sequence>
<comment type="caution">
    <text evidence="6">The sequence shown here is derived from an EMBL/GenBank/DDBJ whole genome shotgun (WGS) entry which is preliminary data.</text>
</comment>
<evidence type="ECO:0000256" key="4">
    <source>
        <dbReference type="RuleBase" id="RU004262"/>
    </source>
</evidence>
<gene>
    <name evidence="6" type="ORF">ILUMI_10771</name>
</gene>
<evidence type="ECO:0000256" key="2">
    <source>
        <dbReference type="ARBA" id="ARBA00010701"/>
    </source>
</evidence>
<dbReference type="GO" id="GO:0005615">
    <property type="term" value="C:extracellular space"/>
    <property type="evidence" value="ECO:0007669"/>
    <property type="project" value="TreeGrafter"/>
</dbReference>
<comment type="similarity">
    <text evidence="2 4">Belongs to the AB hydrolase superfamily. Lipase family.</text>
</comment>
<protein>
    <recommendedName>
        <fullName evidence="5">Lipase domain-containing protein</fullName>
    </recommendedName>
</protein>
<evidence type="ECO:0000256" key="1">
    <source>
        <dbReference type="ARBA" id="ARBA00004613"/>
    </source>
</evidence>
<keyword evidence="3" id="KW-0964">Secreted</keyword>
<dbReference type="EMBL" id="VTPC01005951">
    <property type="protein sequence ID" value="KAF2895402.1"/>
    <property type="molecule type" value="Genomic_DNA"/>
</dbReference>